<gene>
    <name evidence="1" type="ORF">SAMN05444320_101464</name>
</gene>
<organism evidence="1 2">
    <name type="scientific">Streptoalloteichus hindustanus</name>
    <dbReference type="NCBI Taxonomy" id="2017"/>
    <lineage>
        <taxon>Bacteria</taxon>
        <taxon>Bacillati</taxon>
        <taxon>Actinomycetota</taxon>
        <taxon>Actinomycetes</taxon>
        <taxon>Pseudonocardiales</taxon>
        <taxon>Pseudonocardiaceae</taxon>
        <taxon>Streptoalloteichus</taxon>
    </lineage>
</organism>
<protein>
    <recommendedName>
        <fullName evidence="3">SIMPL domain-containing protein</fullName>
    </recommendedName>
</protein>
<dbReference type="PANTHER" id="PTHR34387">
    <property type="entry name" value="SLR1258 PROTEIN"/>
    <property type="match status" value="1"/>
</dbReference>
<name>A0A1M4UKV9_STRHI</name>
<dbReference type="InterPro" id="IPR052022">
    <property type="entry name" value="26kDa_periplasmic_antigen"/>
</dbReference>
<dbReference type="Proteomes" id="UP000184501">
    <property type="component" value="Unassembled WGS sequence"/>
</dbReference>
<dbReference type="Gene3D" id="3.30.70.2970">
    <property type="entry name" value="Protein of unknown function (DUF541), domain 2"/>
    <property type="match status" value="1"/>
</dbReference>
<dbReference type="PANTHER" id="PTHR34387:SF1">
    <property type="entry name" value="PERIPLASMIC IMMUNOGENIC PROTEIN"/>
    <property type="match status" value="1"/>
</dbReference>
<sequence length="201" mass="21676">MAEVVTRGSGETERTADRAELWATFAVKGRDRAEAVSALNARVADVEPLLATPGVDVRSRQLAVMENWERDRVSGARAEQRYVLRVTDPAVLEELVGRLVAAEPANLNGPNWELSDDHEAVWEAQHRAVSDARRRAEGYAAALGAQLGPLLRLADGGQDGVATFAAARSYEMASVDVGELNLEPQLVTVSAQCTATWALLD</sequence>
<reference evidence="1 2" key="1">
    <citation type="submission" date="2016-11" db="EMBL/GenBank/DDBJ databases">
        <authorList>
            <person name="Jaros S."/>
            <person name="Januszkiewicz K."/>
            <person name="Wedrychowicz H."/>
        </authorList>
    </citation>
    <scope>NUCLEOTIDE SEQUENCE [LARGE SCALE GENOMIC DNA]</scope>
    <source>
        <strain evidence="1 2">DSM 44523</strain>
    </source>
</reference>
<evidence type="ECO:0000313" key="1">
    <source>
        <dbReference type="EMBL" id="SHE57314.1"/>
    </source>
</evidence>
<dbReference type="InterPro" id="IPR007497">
    <property type="entry name" value="SIMPL/DUF541"/>
</dbReference>
<dbReference type="EMBL" id="FQVN01000001">
    <property type="protein sequence ID" value="SHE57314.1"/>
    <property type="molecule type" value="Genomic_DNA"/>
</dbReference>
<dbReference type="Gene3D" id="3.30.110.170">
    <property type="entry name" value="Protein of unknown function (DUF541), domain 1"/>
    <property type="match status" value="1"/>
</dbReference>
<dbReference type="RefSeq" id="WP_073479627.1">
    <property type="nucleotide sequence ID" value="NZ_FQVN01000001.1"/>
</dbReference>
<dbReference type="STRING" id="2017.SAMN05444320_101464"/>
<evidence type="ECO:0008006" key="3">
    <source>
        <dbReference type="Google" id="ProtNLM"/>
    </source>
</evidence>
<evidence type="ECO:0000313" key="2">
    <source>
        <dbReference type="Proteomes" id="UP000184501"/>
    </source>
</evidence>
<dbReference type="GO" id="GO:0006974">
    <property type="term" value="P:DNA damage response"/>
    <property type="evidence" value="ECO:0007669"/>
    <property type="project" value="TreeGrafter"/>
</dbReference>
<accession>A0A1M4UKV9</accession>
<dbReference type="Pfam" id="PF04402">
    <property type="entry name" value="SIMPL"/>
    <property type="match status" value="1"/>
</dbReference>
<dbReference type="OrthoDB" id="3689574at2"/>
<keyword evidence="2" id="KW-1185">Reference proteome</keyword>
<proteinExistence type="predicted"/>
<dbReference type="AlphaFoldDB" id="A0A1M4UKV9"/>